<proteinExistence type="predicted"/>
<comment type="caution">
    <text evidence="1">The sequence shown here is derived from an EMBL/GenBank/DDBJ whole genome shotgun (WGS) entry which is preliminary data.</text>
</comment>
<keyword evidence="2" id="KW-1185">Reference proteome</keyword>
<accession>A0ABR8AF35</accession>
<sequence length="194" mass="21350">MVKEAILKSDKIPKFNNSEFAVDSSQIHHQTLATEWQGSVKEVYETASANTPSCIALNFEDLKCFETVERQYESWGVIFTNCIAIQPSNPAFPAHSGSTVLMGSPKSGSLEVSFLQPVNWVSAFVTSSQRLILTAYDRDRQMLAQTVLPAANLANSDSSIAPNALLSIAANNIYHLTFSAFDGQFTLDNFRFCV</sequence>
<evidence type="ECO:0000313" key="1">
    <source>
        <dbReference type="EMBL" id="MBD2198657.1"/>
    </source>
</evidence>
<name>A0ABR8AF35_9CYAN</name>
<organism evidence="1 2">
    <name type="scientific">Calothrix parietina FACHB-288</name>
    <dbReference type="NCBI Taxonomy" id="2692896"/>
    <lineage>
        <taxon>Bacteria</taxon>
        <taxon>Bacillati</taxon>
        <taxon>Cyanobacteriota</taxon>
        <taxon>Cyanophyceae</taxon>
        <taxon>Nostocales</taxon>
        <taxon>Calotrichaceae</taxon>
        <taxon>Calothrix</taxon>
    </lineage>
</organism>
<gene>
    <name evidence="1" type="ORF">H6G24_24775</name>
</gene>
<dbReference type="EMBL" id="JACJQH010000045">
    <property type="protein sequence ID" value="MBD2198657.1"/>
    <property type="molecule type" value="Genomic_DNA"/>
</dbReference>
<reference evidence="1 2" key="1">
    <citation type="journal article" date="2020" name="ISME J.">
        <title>Comparative genomics reveals insights into cyanobacterial evolution and habitat adaptation.</title>
        <authorList>
            <person name="Chen M.Y."/>
            <person name="Teng W.K."/>
            <person name="Zhao L."/>
            <person name="Hu C.X."/>
            <person name="Zhou Y.K."/>
            <person name="Han B.P."/>
            <person name="Song L.R."/>
            <person name="Shu W.S."/>
        </authorList>
    </citation>
    <scope>NUCLEOTIDE SEQUENCE [LARGE SCALE GENOMIC DNA]</scope>
    <source>
        <strain evidence="1 2">FACHB-288</strain>
    </source>
</reference>
<dbReference type="Proteomes" id="UP000658514">
    <property type="component" value="Unassembled WGS sequence"/>
</dbReference>
<dbReference type="RefSeq" id="WP_190549767.1">
    <property type="nucleotide sequence ID" value="NZ_CAWPNO010000079.1"/>
</dbReference>
<evidence type="ECO:0000313" key="2">
    <source>
        <dbReference type="Proteomes" id="UP000658514"/>
    </source>
</evidence>
<protein>
    <submittedName>
        <fullName evidence="1">Uncharacterized protein</fullName>
    </submittedName>
</protein>